<dbReference type="PROSITE" id="PS51686">
    <property type="entry name" value="SAM_MT_RSMB_NOP"/>
    <property type="match status" value="1"/>
</dbReference>
<dbReference type="Pfam" id="PF01189">
    <property type="entry name" value="Methyltr_RsmB-F"/>
    <property type="match status" value="1"/>
</dbReference>
<dbReference type="GO" id="GO:0008173">
    <property type="term" value="F:RNA methyltransferase activity"/>
    <property type="evidence" value="ECO:0007669"/>
    <property type="project" value="InterPro"/>
</dbReference>
<dbReference type="CDD" id="cd21147">
    <property type="entry name" value="RsmF_methylt_CTD1"/>
    <property type="match status" value="1"/>
</dbReference>
<keyword evidence="3 7" id="KW-0489">Methyltransferase</keyword>
<dbReference type="Pfam" id="PF17125">
    <property type="entry name" value="Methyltr_RsmF_N"/>
    <property type="match status" value="1"/>
</dbReference>
<reference evidence="9 10" key="1">
    <citation type="submission" date="2019-08" db="EMBL/GenBank/DDBJ databases">
        <title>In-depth cultivation of the pig gut microbiome towards novel bacterial diversity and tailored functional studies.</title>
        <authorList>
            <person name="Wylensek D."/>
            <person name="Hitch T.C.A."/>
            <person name="Clavel T."/>
        </authorList>
    </citation>
    <scope>NUCLEOTIDE SEQUENCE [LARGE SCALE GENOMIC DNA]</scope>
    <source>
        <strain evidence="9 10">LKV-472-APC-3</strain>
    </source>
</reference>
<feature type="active site" description="Nucleophile" evidence="7">
    <location>
        <position position="223"/>
    </location>
</feature>
<dbReference type="Pfam" id="PF17126">
    <property type="entry name" value="RsmF_methylt_CI"/>
    <property type="match status" value="1"/>
</dbReference>
<dbReference type="InterPro" id="IPR001678">
    <property type="entry name" value="MeTrfase_RsmB-F_NOP2_dom"/>
</dbReference>
<dbReference type="InterPro" id="IPR031341">
    <property type="entry name" value="Methyltr_RsmF_N"/>
</dbReference>
<dbReference type="InterPro" id="IPR018314">
    <property type="entry name" value="RsmB/NOL1/NOP2-like_CS"/>
</dbReference>
<comment type="caution">
    <text evidence="7">Lacks conserved residue(s) required for the propagation of feature annotation.</text>
</comment>
<evidence type="ECO:0000256" key="4">
    <source>
        <dbReference type="ARBA" id="ARBA00022679"/>
    </source>
</evidence>
<dbReference type="RefSeq" id="WP_154556206.1">
    <property type="nucleotide sequence ID" value="NZ_VUMR01000034.1"/>
</dbReference>
<evidence type="ECO:0000256" key="5">
    <source>
        <dbReference type="ARBA" id="ARBA00022691"/>
    </source>
</evidence>
<evidence type="ECO:0000259" key="8">
    <source>
        <dbReference type="PROSITE" id="PS51686"/>
    </source>
</evidence>
<feature type="binding site" evidence="7">
    <location>
        <begin position="102"/>
        <end position="108"/>
    </location>
    <ligand>
        <name>S-adenosyl-L-methionine</name>
        <dbReference type="ChEBI" id="CHEBI:59789"/>
    </ligand>
</feature>
<dbReference type="EMBL" id="VUMR01000034">
    <property type="protein sequence ID" value="MSS56620.1"/>
    <property type="molecule type" value="Genomic_DNA"/>
</dbReference>
<keyword evidence="4 7" id="KW-0808">Transferase</keyword>
<keyword evidence="5 7" id="KW-0949">S-adenosyl-L-methionine</keyword>
<keyword evidence="10" id="KW-1185">Reference proteome</keyword>
<dbReference type="GO" id="GO:0003723">
    <property type="term" value="F:RNA binding"/>
    <property type="evidence" value="ECO:0007669"/>
    <property type="project" value="UniProtKB-UniRule"/>
</dbReference>
<gene>
    <name evidence="9" type="ORF">FYJ55_06900</name>
</gene>
<organism evidence="9 10">
    <name type="scientific">Holdemanella porci</name>
    <dbReference type="NCBI Taxonomy" id="2652276"/>
    <lineage>
        <taxon>Bacteria</taxon>
        <taxon>Bacillati</taxon>
        <taxon>Bacillota</taxon>
        <taxon>Erysipelotrichia</taxon>
        <taxon>Erysipelotrichales</taxon>
        <taxon>Erysipelotrichaceae</taxon>
        <taxon>Holdemanella</taxon>
    </lineage>
</organism>
<feature type="binding site" evidence="7">
    <location>
        <position position="125"/>
    </location>
    <ligand>
        <name>S-adenosyl-L-methionine</name>
        <dbReference type="ChEBI" id="CHEBI:59789"/>
    </ligand>
</feature>
<name>A0A6N7V384_9FIRM</name>
<comment type="caution">
    <text evidence="9">The sequence shown here is derived from an EMBL/GenBank/DDBJ whole genome shotgun (WGS) entry which is preliminary data.</text>
</comment>
<sequence length="435" mass="49675">MSQEMYFSRMQKLLKDEYNAYIESLSKPLYRGMRINLKKAELDEFDHLDNPSRFCKESYYVDKPLGNHPFHICGCFYLQEPSASSAVEILDVQEDDYVLDLCAAPGGKSTQIASHLKSGYLVSNEIDAKRAQILLSNIERMGVKNVAVTNTSVDKLAKVFDACFDKILVDAPCSGEGMIKKHDVALNNWSIENVELCATRQKEILEHAYFMLKPGGTLVYSTCTYALEEDEDVVLDFLEKHEDMILVDPEVSWGRKGFKDLNVRRIFPMDGGEGHFIAKFKKQSDVAGKLPVLKSKKIDNVTQKFLKEQLNTLPNNYYIDKDRVYGMDVPFVDFKKVKVLRQGVYLGDVIKNRFEPSHSFYMVADFDYKRKVDVTLEEMDLFMHGEVLQKECEKGYVAVCFKGHPFGFGKSDGKQIKNKIPKGLRLLPNSHVNID</sequence>
<dbReference type="PANTHER" id="PTHR22807:SF30">
    <property type="entry name" value="28S RRNA (CYTOSINE(4447)-C(5))-METHYLTRANSFERASE-RELATED"/>
    <property type="match status" value="1"/>
</dbReference>
<dbReference type="PANTHER" id="PTHR22807">
    <property type="entry name" value="NOP2 YEAST -RELATED NOL1/NOP2/FMU SUN DOMAIN-CONTAINING"/>
    <property type="match status" value="1"/>
</dbReference>
<dbReference type="Proteomes" id="UP000434241">
    <property type="component" value="Unassembled WGS sequence"/>
</dbReference>
<accession>A0A6N7V384</accession>
<dbReference type="CDD" id="cd02440">
    <property type="entry name" value="AdoMet_MTases"/>
    <property type="match status" value="1"/>
</dbReference>
<comment type="similarity">
    <text evidence="1 7">Belongs to the class I-like SAM-binding methyltransferase superfamily. RsmB/NOP family.</text>
</comment>
<evidence type="ECO:0000313" key="9">
    <source>
        <dbReference type="EMBL" id="MSS56620.1"/>
    </source>
</evidence>
<dbReference type="Gene3D" id="2.30.130.60">
    <property type="match status" value="1"/>
</dbReference>
<keyword evidence="2" id="KW-0963">Cytoplasm</keyword>
<dbReference type="AlphaFoldDB" id="A0A6N7V384"/>
<dbReference type="InterPro" id="IPR029063">
    <property type="entry name" value="SAM-dependent_MTases_sf"/>
</dbReference>
<keyword evidence="6 7" id="KW-0694">RNA-binding</keyword>
<dbReference type="InterPro" id="IPR027391">
    <property type="entry name" value="Nol1_Nop2_Fmu_2"/>
</dbReference>
<dbReference type="InterPro" id="IPR023267">
    <property type="entry name" value="RCMT"/>
</dbReference>
<protein>
    <recommendedName>
        <fullName evidence="8">SAM-dependent MTase RsmB/NOP-type domain-containing protein</fullName>
    </recommendedName>
</protein>
<evidence type="ECO:0000313" key="10">
    <source>
        <dbReference type="Proteomes" id="UP000434241"/>
    </source>
</evidence>
<feature type="domain" description="SAM-dependent MTase RsmB/NOP-type" evidence="8">
    <location>
        <begin position="1"/>
        <end position="283"/>
    </location>
</feature>
<dbReference type="InterPro" id="IPR031340">
    <property type="entry name" value="RsmF_methylt_CI"/>
</dbReference>
<dbReference type="Pfam" id="PF13636">
    <property type="entry name" value="Methyltranf_PUA"/>
    <property type="match status" value="1"/>
</dbReference>
<evidence type="ECO:0000256" key="6">
    <source>
        <dbReference type="ARBA" id="ARBA00022884"/>
    </source>
</evidence>
<evidence type="ECO:0000256" key="3">
    <source>
        <dbReference type="ARBA" id="ARBA00022603"/>
    </source>
</evidence>
<dbReference type="Gene3D" id="3.30.70.1170">
    <property type="entry name" value="Sun protein, domain 3"/>
    <property type="match status" value="1"/>
</dbReference>
<proteinExistence type="inferred from homology"/>
<dbReference type="PRINTS" id="PR02008">
    <property type="entry name" value="RCMTFAMILY"/>
</dbReference>
<dbReference type="GO" id="GO:0001510">
    <property type="term" value="P:RNA methylation"/>
    <property type="evidence" value="ECO:0007669"/>
    <property type="project" value="InterPro"/>
</dbReference>
<evidence type="ECO:0000256" key="7">
    <source>
        <dbReference type="PROSITE-ProRule" id="PRU01023"/>
    </source>
</evidence>
<dbReference type="InterPro" id="IPR049560">
    <property type="entry name" value="MeTrfase_RsmB-F_NOP2_cat"/>
</dbReference>
<evidence type="ECO:0000256" key="2">
    <source>
        <dbReference type="ARBA" id="ARBA00022490"/>
    </source>
</evidence>
<evidence type="ECO:0000256" key="1">
    <source>
        <dbReference type="ARBA" id="ARBA00007494"/>
    </source>
</evidence>
<feature type="binding site" evidence="7">
    <location>
        <position position="170"/>
    </location>
    <ligand>
        <name>S-adenosyl-L-methionine</name>
        <dbReference type="ChEBI" id="CHEBI:59789"/>
    </ligand>
</feature>
<dbReference type="Gene3D" id="3.40.50.150">
    <property type="entry name" value="Vaccinia Virus protein VP39"/>
    <property type="match status" value="1"/>
</dbReference>
<dbReference type="GeneID" id="93159018"/>
<dbReference type="PROSITE" id="PS01153">
    <property type="entry name" value="NOL1_NOP2_SUN"/>
    <property type="match status" value="1"/>
</dbReference>
<dbReference type="SUPFAM" id="SSF53335">
    <property type="entry name" value="S-adenosyl-L-methionine-dependent methyltransferases"/>
    <property type="match status" value="1"/>
</dbReference>